<protein>
    <recommendedName>
        <fullName evidence="3">Encoded protein</fullName>
    </recommendedName>
</protein>
<accession>A0ABQ7FYJ8</accession>
<organism evidence="1 2">
    <name type="scientific">Dunaliella salina</name>
    <name type="common">Green alga</name>
    <name type="synonym">Protococcus salinus</name>
    <dbReference type="NCBI Taxonomy" id="3046"/>
    <lineage>
        <taxon>Eukaryota</taxon>
        <taxon>Viridiplantae</taxon>
        <taxon>Chlorophyta</taxon>
        <taxon>core chlorophytes</taxon>
        <taxon>Chlorophyceae</taxon>
        <taxon>CS clade</taxon>
        <taxon>Chlamydomonadales</taxon>
        <taxon>Dunaliellaceae</taxon>
        <taxon>Dunaliella</taxon>
    </lineage>
</organism>
<name>A0ABQ7FYJ8_DUNSA</name>
<evidence type="ECO:0000313" key="2">
    <source>
        <dbReference type="Proteomes" id="UP000815325"/>
    </source>
</evidence>
<dbReference type="EMBL" id="MU070509">
    <property type="protein sequence ID" value="KAF5827421.1"/>
    <property type="molecule type" value="Genomic_DNA"/>
</dbReference>
<evidence type="ECO:0000313" key="1">
    <source>
        <dbReference type="EMBL" id="KAF5827421.1"/>
    </source>
</evidence>
<gene>
    <name evidence="1" type="ORF">DUNSADRAFT_692</name>
</gene>
<keyword evidence="2" id="KW-1185">Reference proteome</keyword>
<proteinExistence type="predicted"/>
<evidence type="ECO:0008006" key="3">
    <source>
        <dbReference type="Google" id="ProtNLM"/>
    </source>
</evidence>
<reference evidence="1" key="1">
    <citation type="submission" date="2017-08" db="EMBL/GenBank/DDBJ databases">
        <authorList>
            <person name="Polle J.E."/>
            <person name="Barry K."/>
            <person name="Cushman J."/>
            <person name="Schmutz J."/>
            <person name="Tran D."/>
            <person name="Hathwaick L.T."/>
            <person name="Yim W.C."/>
            <person name="Jenkins J."/>
            <person name="Mckie-Krisberg Z.M."/>
            <person name="Prochnik S."/>
            <person name="Lindquist E."/>
            <person name="Dockter R.B."/>
            <person name="Adam C."/>
            <person name="Molina H."/>
            <person name="Bunkerborg J."/>
            <person name="Jin E."/>
            <person name="Buchheim M."/>
            <person name="Magnuson J."/>
        </authorList>
    </citation>
    <scope>NUCLEOTIDE SEQUENCE</scope>
    <source>
        <strain evidence="1">CCAP 19/18</strain>
    </source>
</reference>
<dbReference type="Proteomes" id="UP000815325">
    <property type="component" value="Unassembled WGS sequence"/>
</dbReference>
<sequence>MLVTFGPIFGQQQHAARLAIASPLRSFAPSRVPARSERGGNAVALRRRREGRMTLMWDGGGRFLEMTPVQSVRLQGNPSLL</sequence>
<comment type="caution">
    <text evidence="1">The sequence shown here is derived from an EMBL/GenBank/DDBJ whole genome shotgun (WGS) entry which is preliminary data.</text>
</comment>